<sequence length="295" mass="31168">MRFAGTGAAVLRALLAVLALAVAASVAASVAAPAAAQALQGAYVGLGAADGMRLEIDRDGARFDGALIEADGARRTFEADALGASAETVTAFGGERVYLRVMPEPAGATVVIAPISAEGVLDAGRTRALAFRREGLDAPPQPSRYLPPPTGPTPFFDARAFVDSYPFWPPLSASWAYEAVEPSLRTLIRLYPLVQTDLLWKLCQSPRRTEGLAEALRGQGVVCETVVQALRAAQGSDVFNRYVRDVAAERAELLVALGCAENYARNDARCAASAQDTARRAVSMETAGTVLARYR</sequence>
<proteinExistence type="predicted"/>
<gene>
    <name evidence="2" type="ORF">SAMN05444370_103398</name>
</gene>
<keyword evidence="3" id="KW-1185">Reference proteome</keyword>
<feature type="signal peptide" evidence="1">
    <location>
        <begin position="1"/>
        <end position="23"/>
    </location>
</feature>
<accession>A0A1H3Z5E1</accession>
<dbReference type="OrthoDB" id="7820839at2"/>
<dbReference type="EMBL" id="FNQM01000003">
    <property type="protein sequence ID" value="SEA18880.1"/>
    <property type="molecule type" value="Genomic_DNA"/>
</dbReference>
<organism evidence="2 3">
    <name type="scientific">Rubrimonas cliftonensis</name>
    <dbReference type="NCBI Taxonomy" id="89524"/>
    <lineage>
        <taxon>Bacteria</taxon>
        <taxon>Pseudomonadati</taxon>
        <taxon>Pseudomonadota</taxon>
        <taxon>Alphaproteobacteria</taxon>
        <taxon>Rhodobacterales</taxon>
        <taxon>Paracoccaceae</taxon>
        <taxon>Rubrimonas</taxon>
    </lineage>
</organism>
<keyword evidence="1" id="KW-0732">Signal</keyword>
<reference evidence="2 3" key="1">
    <citation type="submission" date="2016-10" db="EMBL/GenBank/DDBJ databases">
        <authorList>
            <person name="de Groot N.N."/>
        </authorList>
    </citation>
    <scope>NUCLEOTIDE SEQUENCE [LARGE SCALE GENOMIC DNA]</scope>
    <source>
        <strain evidence="2 3">DSM 15345</strain>
    </source>
</reference>
<name>A0A1H3Z5E1_9RHOB</name>
<dbReference type="AlphaFoldDB" id="A0A1H3Z5E1"/>
<dbReference type="RefSeq" id="WP_139284006.1">
    <property type="nucleotide sequence ID" value="NZ_FNQM01000003.1"/>
</dbReference>
<feature type="chain" id="PRO_5011587178" evidence="1">
    <location>
        <begin position="24"/>
        <end position="295"/>
    </location>
</feature>
<evidence type="ECO:0000313" key="2">
    <source>
        <dbReference type="EMBL" id="SEA18880.1"/>
    </source>
</evidence>
<dbReference type="Proteomes" id="UP000198703">
    <property type="component" value="Unassembled WGS sequence"/>
</dbReference>
<evidence type="ECO:0000256" key="1">
    <source>
        <dbReference type="SAM" id="SignalP"/>
    </source>
</evidence>
<evidence type="ECO:0000313" key="3">
    <source>
        <dbReference type="Proteomes" id="UP000198703"/>
    </source>
</evidence>
<protein>
    <submittedName>
        <fullName evidence="2">Uncharacterized protein</fullName>
    </submittedName>
</protein>